<keyword evidence="2" id="KW-1185">Reference proteome</keyword>
<sequence>MNWKKQWDSFSFTNGLWRDKSQNDSFPPFLRGVRGDLLFLAISKTSYLRHFKTTIFQLAVERNKINLLVYEPEQEAIVEWITH</sequence>
<protein>
    <submittedName>
        <fullName evidence="1">XisH protein</fullName>
    </submittedName>
</protein>
<dbReference type="Pfam" id="PF08814">
    <property type="entry name" value="XisH"/>
    <property type="match status" value="1"/>
</dbReference>
<dbReference type="AlphaFoldDB" id="F4XV67"/>
<dbReference type="InterPro" id="IPR014919">
    <property type="entry name" value="XisH"/>
</dbReference>
<evidence type="ECO:0000313" key="2">
    <source>
        <dbReference type="Proteomes" id="UP000003959"/>
    </source>
</evidence>
<name>F4XV67_9CYAN</name>
<evidence type="ECO:0000313" key="1">
    <source>
        <dbReference type="EMBL" id="EGJ31415.1"/>
    </source>
</evidence>
<dbReference type="EMBL" id="GL890939">
    <property type="protein sequence ID" value="EGJ31415.1"/>
    <property type="molecule type" value="Genomic_DNA"/>
</dbReference>
<dbReference type="InterPro" id="IPR011335">
    <property type="entry name" value="Restrct_endonuc-II-like"/>
</dbReference>
<gene>
    <name evidence="1" type="ORF">LYNGBM3L_39580</name>
</gene>
<dbReference type="Gene3D" id="3.40.1350.10">
    <property type="match status" value="1"/>
</dbReference>
<dbReference type="RefSeq" id="WP_008186770.1">
    <property type="nucleotide sequence ID" value="NZ_GL890939.1"/>
</dbReference>
<dbReference type="Proteomes" id="UP000003959">
    <property type="component" value="Unassembled WGS sequence"/>
</dbReference>
<dbReference type="HOGENOM" id="CLU_2538857_0_0_3"/>
<reference evidence="2" key="1">
    <citation type="journal article" date="2011" name="Proc. Natl. Acad. Sci. U.S.A.">
        <title>Genomic insights into the physiology and ecology of the marine filamentous cyanobacterium Lyngbya majuscula.</title>
        <authorList>
            <person name="Jones A.C."/>
            <person name="Monroe E.A."/>
            <person name="Podell S."/>
            <person name="Hess W.R."/>
            <person name="Klages S."/>
            <person name="Esquenazi E."/>
            <person name="Niessen S."/>
            <person name="Hoover H."/>
            <person name="Rothmann M."/>
            <person name="Lasken R.S."/>
            <person name="Yates J.R.III."/>
            <person name="Reinhardt R."/>
            <person name="Kube M."/>
            <person name="Burkart M.D."/>
            <person name="Allen E.E."/>
            <person name="Dorrestein P.C."/>
            <person name="Gerwick W.H."/>
            <person name="Gerwick L."/>
        </authorList>
    </citation>
    <scope>NUCLEOTIDE SEQUENCE [LARGE SCALE GENOMIC DNA]</scope>
    <source>
        <strain evidence="2">3L</strain>
    </source>
</reference>
<proteinExistence type="predicted"/>
<organism evidence="1 2">
    <name type="scientific">Moorena producens 3L</name>
    <dbReference type="NCBI Taxonomy" id="489825"/>
    <lineage>
        <taxon>Bacteria</taxon>
        <taxon>Bacillati</taxon>
        <taxon>Cyanobacteriota</taxon>
        <taxon>Cyanophyceae</taxon>
        <taxon>Coleofasciculales</taxon>
        <taxon>Coleofasciculaceae</taxon>
        <taxon>Moorena</taxon>
    </lineage>
</organism>
<dbReference type="GO" id="GO:0003676">
    <property type="term" value="F:nucleic acid binding"/>
    <property type="evidence" value="ECO:0007669"/>
    <property type="project" value="InterPro"/>
</dbReference>
<accession>F4XV67</accession>
<dbReference type="InterPro" id="IPR011856">
    <property type="entry name" value="tRNA_endonuc-like_dom_sf"/>
</dbReference>
<dbReference type="SUPFAM" id="SSF52980">
    <property type="entry name" value="Restriction endonuclease-like"/>
    <property type="match status" value="1"/>
</dbReference>